<evidence type="ECO:0000256" key="7">
    <source>
        <dbReference type="ARBA" id="ARBA00022516"/>
    </source>
</evidence>
<gene>
    <name evidence="19" type="primary">pgsA</name>
    <name evidence="20" type="ORF">A6E74_11660</name>
    <name evidence="19" type="ORF">ETH01_12010</name>
</gene>
<dbReference type="EMBL" id="LWMN01000002">
    <property type="protein sequence ID" value="OAQ56782.1"/>
    <property type="molecule type" value="Genomic_DNA"/>
</dbReference>
<dbReference type="PIRSF" id="PIRSF000847">
    <property type="entry name" value="Phos_ph_gly_syn"/>
    <property type="match status" value="1"/>
</dbReference>
<evidence type="ECO:0000256" key="6">
    <source>
        <dbReference type="ARBA" id="ARBA00014944"/>
    </source>
</evidence>
<name>A0A179EUE6_ENTTH</name>
<evidence type="ECO:0000256" key="13">
    <source>
        <dbReference type="ARBA" id="ARBA00023209"/>
    </source>
</evidence>
<dbReference type="PANTHER" id="PTHR14269:SF62">
    <property type="entry name" value="CDP-DIACYLGLYCEROL--GLYCEROL-3-PHOSPHATE 3-PHOSPHATIDYLTRANSFERASE 1, CHLOROPLASTIC"/>
    <property type="match status" value="1"/>
</dbReference>
<keyword evidence="12 18" id="KW-0472">Membrane</keyword>
<comment type="subcellular location">
    <subcellularLocation>
        <location evidence="2">Membrane</location>
        <topology evidence="2">Multi-pass membrane protein</topology>
    </subcellularLocation>
</comment>
<dbReference type="OrthoDB" id="9796672at2"/>
<comment type="catalytic activity">
    <reaction evidence="16">
        <text>a CDP-1,2-diacyl-sn-glycerol + sn-glycerol 3-phosphate = a 1,2-diacyl-sn-glycero-3-phospho-(1'-sn-glycero-3'-phosphate) + CMP + H(+)</text>
        <dbReference type="Rhea" id="RHEA:12593"/>
        <dbReference type="ChEBI" id="CHEBI:15378"/>
        <dbReference type="ChEBI" id="CHEBI:57597"/>
        <dbReference type="ChEBI" id="CHEBI:58332"/>
        <dbReference type="ChEBI" id="CHEBI:60110"/>
        <dbReference type="ChEBI" id="CHEBI:60377"/>
        <dbReference type="EC" id="2.7.8.5"/>
    </reaction>
</comment>
<evidence type="ECO:0000256" key="9">
    <source>
        <dbReference type="ARBA" id="ARBA00022692"/>
    </source>
</evidence>
<feature type="transmembrane region" description="Helical" evidence="18">
    <location>
        <begin position="12"/>
        <end position="32"/>
    </location>
</feature>
<dbReference type="KEGG" id="eth:CK496_01540"/>
<dbReference type="PATRIC" id="fig|417368.6.peg.1851"/>
<dbReference type="UniPathway" id="UPA00084">
    <property type="reaction ID" value="UER00503"/>
</dbReference>
<feature type="transmembrane region" description="Helical" evidence="18">
    <location>
        <begin position="129"/>
        <end position="151"/>
    </location>
</feature>
<dbReference type="Pfam" id="PF01066">
    <property type="entry name" value="CDP-OH_P_transf"/>
    <property type="match status" value="1"/>
</dbReference>
<evidence type="ECO:0000256" key="15">
    <source>
        <dbReference type="ARBA" id="ARBA00033018"/>
    </source>
</evidence>
<evidence type="ECO:0000256" key="8">
    <source>
        <dbReference type="ARBA" id="ARBA00022679"/>
    </source>
</evidence>
<reference evidence="19 22" key="2">
    <citation type="submission" date="2019-07" db="EMBL/GenBank/DDBJ databases">
        <title>Whole genome shotgun sequence of Enterococcus thailandicus NBRC 101867.</title>
        <authorList>
            <person name="Hosoyama A."/>
            <person name="Uohara A."/>
            <person name="Ohji S."/>
            <person name="Ichikawa N."/>
        </authorList>
    </citation>
    <scope>NUCLEOTIDE SEQUENCE [LARGE SCALE GENOMIC DNA]</scope>
    <source>
        <strain evidence="19 22">NBRC 101867</strain>
    </source>
</reference>
<evidence type="ECO:0000256" key="10">
    <source>
        <dbReference type="ARBA" id="ARBA00022989"/>
    </source>
</evidence>
<dbReference type="Proteomes" id="UP000321361">
    <property type="component" value="Unassembled WGS sequence"/>
</dbReference>
<keyword evidence="7" id="KW-0444">Lipid biosynthesis</keyword>
<comment type="caution">
    <text evidence="20">The sequence shown here is derived from an EMBL/GenBank/DDBJ whole genome shotgun (WGS) entry which is preliminary data.</text>
</comment>
<evidence type="ECO:0000256" key="4">
    <source>
        <dbReference type="ARBA" id="ARBA00010441"/>
    </source>
</evidence>
<dbReference type="Proteomes" id="UP000078516">
    <property type="component" value="Unassembled WGS sequence"/>
</dbReference>
<feature type="transmembrane region" description="Helical" evidence="18">
    <location>
        <begin position="157"/>
        <end position="175"/>
    </location>
</feature>
<keyword evidence="14" id="KW-1208">Phospholipid metabolism</keyword>
<dbReference type="RefSeq" id="WP_067481491.1">
    <property type="nucleotide sequence ID" value="NZ_BJUG01000005.1"/>
</dbReference>
<dbReference type="GO" id="GO:0008444">
    <property type="term" value="F:CDP-diacylglycerol-glycerol-3-phosphate 3-phosphatidyltransferase activity"/>
    <property type="evidence" value="ECO:0007669"/>
    <property type="project" value="UniProtKB-EC"/>
</dbReference>
<evidence type="ECO:0000256" key="14">
    <source>
        <dbReference type="ARBA" id="ARBA00023264"/>
    </source>
</evidence>
<dbReference type="AlphaFoldDB" id="A0A179EUE6"/>
<protein>
    <recommendedName>
        <fullName evidence="6">CDP-diacylglycerol--glycerol-3-phosphate 3-phosphatidyltransferase</fullName>
        <ecNumber evidence="5">2.7.8.5</ecNumber>
    </recommendedName>
    <alternativeName>
        <fullName evidence="15">Phosphatidylglycerophosphate synthase</fullName>
    </alternativeName>
</protein>
<keyword evidence="10 18" id="KW-1133">Transmembrane helix</keyword>
<evidence type="ECO:0000256" key="3">
    <source>
        <dbReference type="ARBA" id="ARBA00005042"/>
    </source>
</evidence>
<feature type="transmembrane region" description="Helical" evidence="18">
    <location>
        <begin position="96"/>
        <end position="117"/>
    </location>
</feature>
<evidence type="ECO:0000313" key="22">
    <source>
        <dbReference type="Proteomes" id="UP000321361"/>
    </source>
</evidence>
<dbReference type="EC" id="2.7.8.5" evidence="5"/>
<proteinExistence type="inferred from homology"/>
<dbReference type="InterPro" id="IPR000462">
    <property type="entry name" value="CDP-OH_P_trans"/>
</dbReference>
<dbReference type="GO" id="GO:0016020">
    <property type="term" value="C:membrane"/>
    <property type="evidence" value="ECO:0007669"/>
    <property type="project" value="UniProtKB-SubCell"/>
</dbReference>
<dbReference type="Gene3D" id="1.20.120.1760">
    <property type="match status" value="1"/>
</dbReference>
<dbReference type="EMBL" id="BJUG01000005">
    <property type="protein sequence ID" value="GEK36914.1"/>
    <property type="molecule type" value="Genomic_DNA"/>
</dbReference>
<evidence type="ECO:0000256" key="17">
    <source>
        <dbReference type="RuleBase" id="RU003750"/>
    </source>
</evidence>
<dbReference type="GO" id="GO:0006655">
    <property type="term" value="P:phosphatidylglycerol biosynthetic process"/>
    <property type="evidence" value="ECO:0007669"/>
    <property type="project" value="UniProtKB-UniPathway"/>
</dbReference>
<reference evidence="20 21" key="1">
    <citation type="submission" date="2016-04" db="EMBL/GenBank/DDBJ databases">
        <title>Draft genome of an Enterococcus thailandicus strain isolated from bovine feces.</title>
        <authorList>
            <person name="Beukers A.G."/>
            <person name="Zaheer R."/>
            <person name="Goji N."/>
            <person name="Cook S.R."/>
            <person name="Amoako K."/>
            <person name="Chaves A.V."/>
            <person name="Ward M.P."/>
            <person name="Mcallister T.A."/>
        </authorList>
    </citation>
    <scope>NUCLEOTIDE SEQUENCE [LARGE SCALE GENOMIC DNA]</scope>
    <source>
        <strain evidence="20 21">F0711D 46</strain>
    </source>
</reference>
<dbReference type="GeneID" id="77486318"/>
<sequence length="187" mass="21432">MKITQNWREEIKTIPNGLSLFRIVLLPVYLYFVWQRSFYLAGLVIAVSGLTDFLDGYIARRFNQITELGKLLDPLSDKLTQFVLILSMAWYRPWIWLLLGLFVIKEGFMMIAGIIGLKHGVKLSGAKWYGKLATAVIYLGMVILLVCPQLAETWVSVIFGVIAICLMLSFVLYALEYRKMLRSTKLN</sequence>
<keyword evidence="13" id="KW-0594">Phospholipid biosynthesis</keyword>
<comment type="pathway">
    <text evidence="3">Phospholipid metabolism; phosphatidylglycerol biosynthesis; phosphatidylglycerol from CDP-diacylglycerol: step 1/2.</text>
</comment>
<dbReference type="PROSITE" id="PS00379">
    <property type="entry name" value="CDP_ALCOHOL_P_TRANSF"/>
    <property type="match status" value="1"/>
</dbReference>
<evidence type="ECO:0000256" key="5">
    <source>
        <dbReference type="ARBA" id="ARBA00013170"/>
    </source>
</evidence>
<comment type="function">
    <text evidence="1">This protein catalyzes the committed step to the synthesis of the acidic phospholipids.</text>
</comment>
<evidence type="ECO:0000256" key="11">
    <source>
        <dbReference type="ARBA" id="ARBA00023098"/>
    </source>
</evidence>
<dbReference type="InterPro" id="IPR048254">
    <property type="entry name" value="CDP_ALCOHOL_P_TRANSF_CS"/>
</dbReference>
<organism evidence="20 21">
    <name type="scientific">Enterococcus thailandicus</name>
    <dbReference type="NCBI Taxonomy" id="417368"/>
    <lineage>
        <taxon>Bacteria</taxon>
        <taxon>Bacillati</taxon>
        <taxon>Bacillota</taxon>
        <taxon>Bacilli</taxon>
        <taxon>Lactobacillales</taxon>
        <taxon>Enterococcaceae</taxon>
        <taxon>Enterococcus</taxon>
    </lineage>
</organism>
<dbReference type="InterPro" id="IPR004570">
    <property type="entry name" value="Phosphatidylglycerol_P_synth"/>
</dbReference>
<evidence type="ECO:0000313" key="20">
    <source>
        <dbReference type="EMBL" id="OAQ56782.1"/>
    </source>
</evidence>
<keyword evidence="11" id="KW-0443">Lipid metabolism</keyword>
<evidence type="ECO:0000256" key="12">
    <source>
        <dbReference type="ARBA" id="ARBA00023136"/>
    </source>
</evidence>
<evidence type="ECO:0000313" key="19">
    <source>
        <dbReference type="EMBL" id="GEK36914.1"/>
    </source>
</evidence>
<evidence type="ECO:0000256" key="18">
    <source>
        <dbReference type="SAM" id="Phobius"/>
    </source>
</evidence>
<evidence type="ECO:0000313" key="21">
    <source>
        <dbReference type="Proteomes" id="UP000078516"/>
    </source>
</evidence>
<evidence type="ECO:0000256" key="1">
    <source>
        <dbReference type="ARBA" id="ARBA00003973"/>
    </source>
</evidence>
<dbReference type="InterPro" id="IPR043130">
    <property type="entry name" value="CDP-OH_PTrfase_TM_dom"/>
</dbReference>
<accession>A0A179EUE6</accession>
<comment type="similarity">
    <text evidence="4 17">Belongs to the CDP-alcohol phosphatidyltransferase class-I family.</text>
</comment>
<dbReference type="InterPro" id="IPR050324">
    <property type="entry name" value="CDP-alcohol_PTase-I"/>
</dbReference>
<keyword evidence="8 17" id="KW-0808">Transferase</keyword>
<evidence type="ECO:0000256" key="2">
    <source>
        <dbReference type="ARBA" id="ARBA00004141"/>
    </source>
</evidence>
<keyword evidence="9 18" id="KW-0812">Transmembrane</keyword>
<keyword evidence="21" id="KW-1185">Reference proteome</keyword>
<evidence type="ECO:0000256" key="16">
    <source>
        <dbReference type="ARBA" id="ARBA00048586"/>
    </source>
</evidence>
<dbReference type="PANTHER" id="PTHR14269">
    <property type="entry name" value="CDP-DIACYLGLYCEROL--GLYCEROL-3-PHOSPHATE 3-PHOSPHATIDYLTRANSFERASE-RELATED"/>
    <property type="match status" value="1"/>
</dbReference>